<keyword evidence="3 9" id="KW-0808">Transferase</keyword>
<evidence type="ECO:0000256" key="6">
    <source>
        <dbReference type="ARBA" id="ARBA00022884"/>
    </source>
</evidence>
<evidence type="ECO:0000256" key="7">
    <source>
        <dbReference type="ARBA" id="ARBA00039099"/>
    </source>
</evidence>
<dbReference type="InterPro" id="IPR029063">
    <property type="entry name" value="SAM-dependent_MTases_sf"/>
</dbReference>
<evidence type="ECO:0000313" key="12">
    <source>
        <dbReference type="Proteomes" id="UP000230750"/>
    </source>
</evidence>
<dbReference type="Pfam" id="PF02005">
    <property type="entry name" value="TRM"/>
    <property type="match status" value="1"/>
</dbReference>
<dbReference type="Gene3D" id="3.40.50.150">
    <property type="entry name" value="Vaccinia Virus protein VP39"/>
    <property type="match status" value="1"/>
</dbReference>
<keyword evidence="6 9" id="KW-0694">RNA-binding</keyword>
<dbReference type="InterPro" id="IPR002905">
    <property type="entry name" value="Trm1"/>
</dbReference>
<dbReference type="STRING" id="307972.A0A2G8KDM8"/>
<dbReference type="EMBL" id="MRZV01000667">
    <property type="protein sequence ID" value="PIK46090.1"/>
    <property type="molecule type" value="Genomic_DNA"/>
</dbReference>
<keyword evidence="2 9" id="KW-0489">Methyltransferase</keyword>
<comment type="similarity">
    <text evidence="9">Belongs to the class I-like SAM-binding methyltransferase superfamily. Trm1 family.</text>
</comment>
<evidence type="ECO:0000256" key="5">
    <source>
        <dbReference type="ARBA" id="ARBA00022694"/>
    </source>
</evidence>
<evidence type="ECO:0000256" key="1">
    <source>
        <dbReference type="ARBA" id="ARBA00022555"/>
    </source>
</evidence>
<keyword evidence="5 9" id="KW-0819">tRNA processing</keyword>
<dbReference type="PANTHER" id="PTHR10631:SF3">
    <property type="entry name" value="TRNA (GUANINE(26)-N(2))-DIMETHYLTRANSFERASE"/>
    <property type="match status" value="1"/>
</dbReference>
<keyword evidence="1 9" id="KW-0820">tRNA-binding</keyword>
<dbReference type="CDD" id="cd02440">
    <property type="entry name" value="AdoMet_MTases"/>
    <property type="match status" value="1"/>
</dbReference>
<evidence type="ECO:0000313" key="11">
    <source>
        <dbReference type="EMBL" id="PIK46090.1"/>
    </source>
</evidence>
<evidence type="ECO:0000256" key="9">
    <source>
        <dbReference type="PROSITE-ProRule" id="PRU00958"/>
    </source>
</evidence>
<dbReference type="SUPFAM" id="SSF53335">
    <property type="entry name" value="S-adenosyl-L-methionine-dependent methyltransferases"/>
    <property type="match status" value="1"/>
</dbReference>
<dbReference type="AlphaFoldDB" id="A0A2G8KDM8"/>
<dbReference type="EC" id="2.1.1.216" evidence="7 9"/>
<evidence type="ECO:0000256" key="4">
    <source>
        <dbReference type="ARBA" id="ARBA00022691"/>
    </source>
</evidence>
<feature type="region of interest" description="Disordered" evidence="10">
    <location>
        <begin position="111"/>
        <end position="136"/>
    </location>
</feature>
<dbReference type="NCBIfam" id="TIGR00308">
    <property type="entry name" value="TRM1"/>
    <property type="match status" value="1"/>
</dbReference>
<evidence type="ECO:0000256" key="8">
    <source>
        <dbReference type="ARBA" id="ARBA00051897"/>
    </source>
</evidence>
<name>A0A2G8KDM8_STIJA</name>
<feature type="compositionally biased region" description="Polar residues" evidence="10">
    <location>
        <begin position="598"/>
        <end position="609"/>
    </location>
</feature>
<keyword evidence="12" id="KW-1185">Reference proteome</keyword>
<accession>A0A2G8KDM8</accession>
<comment type="catalytic activity">
    <reaction evidence="8 9">
        <text>guanosine(26) in tRNA + 2 S-adenosyl-L-methionine = N(2)-dimethylguanosine(26) in tRNA + 2 S-adenosyl-L-homocysteine + 2 H(+)</text>
        <dbReference type="Rhea" id="RHEA:43140"/>
        <dbReference type="Rhea" id="RHEA-COMP:10359"/>
        <dbReference type="Rhea" id="RHEA-COMP:10360"/>
        <dbReference type="ChEBI" id="CHEBI:15378"/>
        <dbReference type="ChEBI" id="CHEBI:57856"/>
        <dbReference type="ChEBI" id="CHEBI:59789"/>
        <dbReference type="ChEBI" id="CHEBI:74269"/>
        <dbReference type="ChEBI" id="CHEBI:74513"/>
        <dbReference type="EC" id="2.1.1.216"/>
    </reaction>
</comment>
<feature type="non-terminal residue" evidence="11">
    <location>
        <position position="1"/>
    </location>
</feature>
<feature type="compositionally biased region" description="Basic residues" evidence="10">
    <location>
        <begin position="569"/>
        <end position="578"/>
    </location>
</feature>
<organism evidence="11 12">
    <name type="scientific">Stichopus japonicus</name>
    <name type="common">Sea cucumber</name>
    <dbReference type="NCBI Taxonomy" id="307972"/>
    <lineage>
        <taxon>Eukaryota</taxon>
        <taxon>Metazoa</taxon>
        <taxon>Echinodermata</taxon>
        <taxon>Eleutherozoa</taxon>
        <taxon>Echinozoa</taxon>
        <taxon>Holothuroidea</taxon>
        <taxon>Aspidochirotacea</taxon>
        <taxon>Aspidochirotida</taxon>
        <taxon>Stichopodidae</taxon>
        <taxon>Apostichopus</taxon>
    </lineage>
</organism>
<dbReference type="GO" id="GO:0002940">
    <property type="term" value="P:tRNA N2-guanine methylation"/>
    <property type="evidence" value="ECO:0007669"/>
    <property type="project" value="TreeGrafter"/>
</dbReference>
<dbReference type="OrthoDB" id="6349953at2759"/>
<dbReference type="InterPro" id="IPR042296">
    <property type="entry name" value="tRNA_met_Trm1_C"/>
</dbReference>
<dbReference type="Gene3D" id="3.30.56.70">
    <property type="entry name" value="N2,N2-dimethylguanosine tRNA methyltransferase, C-terminal domain"/>
    <property type="match status" value="1"/>
</dbReference>
<gene>
    <name evidence="11" type="ORF">BSL78_17051</name>
</gene>
<reference evidence="11 12" key="1">
    <citation type="journal article" date="2017" name="PLoS Biol.">
        <title>The sea cucumber genome provides insights into morphological evolution and visceral regeneration.</title>
        <authorList>
            <person name="Zhang X."/>
            <person name="Sun L."/>
            <person name="Yuan J."/>
            <person name="Sun Y."/>
            <person name="Gao Y."/>
            <person name="Zhang L."/>
            <person name="Li S."/>
            <person name="Dai H."/>
            <person name="Hamel J.F."/>
            <person name="Liu C."/>
            <person name="Yu Y."/>
            <person name="Liu S."/>
            <person name="Lin W."/>
            <person name="Guo K."/>
            <person name="Jin S."/>
            <person name="Xu P."/>
            <person name="Storey K.B."/>
            <person name="Huan P."/>
            <person name="Zhang T."/>
            <person name="Zhou Y."/>
            <person name="Zhang J."/>
            <person name="Lin C."/>
            <person name="Li X."/>
            <person name="Xing L."/>
            <person name="Huo D."/>
            <person name="Sun M."/>
            <person name="Wang L."/>
            <person name="Mercier A."/>
            <person name="Li F."/>
            <person name="Yang H."/>
            <person name="Xiang J."/>
        </authorList>
    </citation>
    <scope>NUCLEOTIDE SEQUENCE [LARGE SCALE GENOMIC DNA]</scope>
    <source>
        <strain evidence="11">Shaxun</strain>
        <tissue evidence="11">Muscle</tissue>
    </source>
</reference>
<proteinExistence type="inferred from homology"/>
<sequence length="609" mass="67494">EFESLMVFQPVSLILKTISTTRSYLSRREYNVTILDCIMSAAKGGCEVVKEGKAEVLFTRTVFYNPVQEFNRDLSVSVIRMFTEEFLNSKGIKVSFTENMKEVESVQKEISVTEGEGQHGQGESTTTAEGAPEDGGCGDPAVHAGVICEEGIHVLEALAASGLRSIRYAKEIPGVKNIITNDIAAEAVEAMKRNIAHNHLEAIVNASQADACLLMYQNPSHFDVIDLDPYGCAAQFIDPSVHAVRPGGLLCVTCTDMTVLCGNYGETCFTKYGAYSVKATYSHEMALRILLYTLQASATRCSRYIEPLLSVSADFYIRVFVRVHSGQAEAKHSARKTAVVYICTYCENFSLQRFGQIVSKSNGNTKFTAANGPTVPERCDNCGGRYHISGPMWAEPLHNRSFVNKLLEHVKDHNSQFNTAARLEGLLTVISEEVPNGTFYYPISKFCNFIRAICPPQIKVRSAIMNAGYQVSGTHCSAEGIKTDAPPSVVWDILRAWEKENPVKREKLPPQALHILEKGTSINVSFELHPDANPPSRNQKLRRFQQNPEKYWGPKKKAGPVAPQESLKERKHRRQGKRSRQEDGKPETGAAEVKVNHSELSSSQRSTCK</sequence>
<dbReference type="GO" id="GO:0000049">
    <property type="term" value="F:tRNA binding"/>
    <property type="evidence" value="ECO:0007669"/>
    <property type="project" value="UniProtKB-UniRule"/>
</dbReference>
<dbReference type="GO" id="GO:0005634">
    <property type="term" value="C:nucleus"/>
    <property type="evidence" value="ECO:0007669"/>
    <property type="project" value="TreeGrafter"/>
</dbReference>
<dbReference type="GO" id="GO:0160104">
    <property type="term" value="F:tRNA (guanine(26)-N2)-dimethyltransferase activity"/>
    <property type="evidence" value="ECO:0007669"/>
    <property type="project" value="UniProtKB-UniRule"/>
</dbReference>
<dbReference type="FunFam" id="3.30.56.70:FF:000001">
    <property type="entry name" value="tRNA (guanine(26)-N(2))-dimethyltransferase"/>
    <property type="match status" value="1"/>
</dbReference>
<dbReference type="PANTHER" id="PTHR10631">
    <property type="entry name" value="N 2 ,N 2 -DIMETHYLGUANOSINE TRNA METHYLTRANSFERASE"/>
    <property type="match status" value="1"/>
</dbReference>
<evidence type="ECO:0000256" key="10">
    <source>
        <dbReference type="SAM" id="MobiDB-lite"/>
    </source>
</evidence>
<dbReference type="PROSITE" id="PS51626">
    <property type="entry name" value="SAM_MT_TRM1"/>
    <property type="match status" value="1"/>
</dbReference>
<evidence type="ECO:0000256" key="2">
    <source>
        <dbReference type="ARBA" id="ARBA00022603"/>
    </source>
</evidence>
<evidence type="ECO:0000256" key="3">
    <source>
        <dbReference type="ARBA" id="ARBA00022679"/>
    </source>
</evidence>
<protein>
    <recommendedName>
        <fullName evidence="7 9">tRNA (guanine(26)-N(2))-dimethyltransferase</fullName>
        <ecNumber evidence="7 9">2.1.1.216</ecNumber>
    </recommendedName>
</protein>
<feature type="region of interest" description="Disordered" evidence="10">
    <location>
        <begin position="548"/>
        <end position="609"/>
    </location>
</feature>
<keyword evidence="4 9" id="KW-0949">S-adenosyl-L-methionine</keyword>
<dbReference type="Proteomes" id="UP000230750">
    <property type="component" value="Unassembled WGS sequence"/>
</dbReference>
<comment type="caution">
    <text evidence="11">The sequence shown here is derived from an EMBL/GenBank/DDBJ whole genome shotgun (WGS) entry which is preliminary data.</text>
</comment>